<feature type="region of interest" description="Disordered" evidence="2">
    <location>
        <begin position="149"/>
        <end position="193"/>
    </location>
</feature>
<feature type="compositionally biased region" description="Low complexity" evidence="2">
    <location>
        <begin position="696"/>
        <end position="710"/>
    </location>
</feature>
<accession>A0A3N4LUX2</accession>
<keyword evidence="4" id="KW-1185">Reference proteome</keyword>
<dbReference type="EMBL" id="ML121537">
    <property type="protein sequence ID" value="RPB25488.1"/>
    <property type="molecule type" value="Genomic_DNA"/>
</dbReference>
<dbReference type="STRING" id="1051890.A0A3N4LUX2"/>
<feature type="coiled-coil region" evidence="1">
    <location>
        <begin position="45"/>
        <end position="72"/>
    </location>
</feature>
<feature type="region of interest" description="Disordered" evidence="2">
    <location>
        <begin position="461"/>
        <end position="503"/>
    </location>
</feature>
<dbReference type="Pfam" id="PF09421">
    <property type="entry name" value="FRQ"/>
    <property type="match status" value="2"/>
</dbReference>
<dbReference type="Proteomes" id="UP000267821">
    <property type="component" value="Unassembled WGS sequence"/>
</dbReference>
<organism evidence="3 4">
    <name type="scientific">Terfezia boudieri ATCC MYA-4762</name>
    <dbReference type="NCBI Taxonomy" id="1051890"/>
    <lineage>
        <taxon>Eukaryota</taxon>
        <taxon>Fungi</taxon>
        <taxon>Dikarya</taxon>
        <taxon>Ascomycota</taxon>
        <taxon>Pezizomycotina</taxon>
        <taxon>Pezizomycetes</taxon>
        <taxon>Pezizales</taxon>
        <taxon>Pezizaceae</taxon>
        <taxon>Terfezia</taxon>
    </lineage>
</organism>
<feature type="compositionally biased region" description="Low complexity" evidence="2">
    <location>
        <begin position="427"/>
        <end position="446"/>
    </location>
</feature>
<feature type="compositionally biased region" description="Acidic residues" evidence="2">
    <location>
        <begin position="843"/>
        <end position="858"/>
    </location>
</feature>
<dbReference type="GO" id="GO:0007623">
    <property type="term" value="P:circadian rhythm"/>
    <property type="evidence" value="ECO:0007669"/>
    <property type="project" value="InterPro"/>
</dbReference>
<evidence type="ECO:0008006" key="5">
    <source>
        <dbReference type="Google" id="ProtNLM"/>
    </source>
</evidence>
<feature type="region of interest" description="Disordered" evidence="2">
    <location>
        <begin position="427"/>
        <end position="448"/>
    </location>
</feature>
<evidence type="ECO:0000256" key="1">
    <source>
        <dbReference type="SAM" id="Coils"/>
    </source>
</evidence>
<feature type="region of interest" description="Disordered" evidence="2">
    <location>
        <begin position="749"/>
        <end position="772"/>
    </location>
</feature>
<feature type="region of interest" description="Disordered" evidence="2">
    <location>
        <begin position="249"/>
        <end position="273"/>
    </location>
</feature>
<dbReference type="GO" id="GO:0006355">
    <property type="term" value="P:regulation of DNA-templated transcription"/>
    <property type="evidence" value="ECO:0007669"/>
    <property type="project" value="InterPro"/>
</dbReference>
<evidence type="ECO:0000313" key="4">
    <source>
        <dbReference type="Proteomes" id="UP000267821"/>
    </source>
</evidence>
<name>A0A3N4LUX2_9PEZI</name>
<feature type="region of interest" description="Disordered" evidence="2">
    <location>
        <begin position="687"/>
        <end position="713"/>
    </location>
</feature>
<dbReference type="InParanoid" id="A0A3N4LUX2"/>
<dbReference type="AlphaFoldDB" id="A0A3N4LUX2"/>
<keyword evidence="1" id="KW-0175">Coiled coil</keyword>
<feature type="region of interest" description="Disordered" evidence="2">
    <location>
        <begin position="833"/>
        <end position="886"/>
    </location>
</feature>
<dbReference type="GO" id="GO:0005737">
    <property type="term" value="C:cytoplasm"/>
    <property type="evidence" value="ECO:0007669"/>
    <property type="project" value="InterPro"/>
</dbReference>
<protein>
    <recommendedName>
        <fullName evidence="5">Frequency clock protein</fullName>
    </recommendedName>
</protein>
<proteinExistence type="predicted"/>
<evidence type="ECO:0000256" key="2">
    <source>
        <dbReference type="SAM" id="MobiDB-lite"/>
    </source>
</evidence>
<feature type="compositionally biased region" description="Low complexity" evidence="2">
    <location>
        <begin position="467"/>
        <end position="486"/>
    </location>
</feature>
<sequence length="911" mass="98098">MTVQSSQSIVNGLALPTEMMGTGTGIGGVVESTSDSNSECYRSVIDDLTIKNQKLKRRLRKLEELQAEHLQTDKIFELRIHGLSQSKRQELENLLQQFSSTLHNSSDSGPAVADSLPTTSTGTSFGPSTVVTSDSAYASNLGSGTGSLAGASTHQSLASGKSGDSRHSKGSWNAAGSGRGTVPSGSSGGVNGKKVPTYISEKAKMKQVVRRLEYLFGGKRAQDQHLAPNRHQSKTVSSEFDDVVGNLEGQEGVKEKPATGLDDSPVKSPELDSRLPQIPEQNLEYLHNLTSTSPTHEPLNIGGHWDGWVYLNLVINLAQLHTINVTVPFVKKAIASMSVKLELSPDGKMVRWKGEMEGSNLANEIDTKSESNSPPSRSPMNASSESFRGRKRSDGSHSQTDLSLVAGTPVDIKMAHSMETSLTRLSTLSRSHGSGPRSSPSSQHSSGFHYKPLFAQFKNFEDDSSEPSETGYSSSSGVKSSSTPDGASGGYSGAGSRARGRKPTVGPIIYYENGKFCTDLSAQQVNPRGESTTPEYPYERMTNEVVGAPGSEKTDTIDQNSRPLLRTLAPLETLVEGQLLGGRAGGSTDEDEDDDSYATLEFSPKLESTLPDDPPLPVELEASGIGGVQPEDNFAINVQVKHYLLPKGRNAQTLNSRKLKSKLRGISHRIPQSSIDVFLRDEAGMGALPATRPRSRSSSSSPSPPHSSSSDGRELLTHELVSARFIRLPPSSLPPASYFYFSPSSEESRSDSDCGLNSSSQSDSYPESQLNDVLTDDGQDIQTNKHTFGSRTTTSRRAAAGYMEEGSSTVSSSQMSTYSNLVVRMAPFPPDSSAATAGSGCESMEEDNEEEDISENDVAEYYQRNDSDEIMRDFGPDNESLDGVESPNRLNLKRTRNLKNSVDSIPVIRNI</sequence>
<feature type="compositionally biased region" description="Low complexity" evidence="2">
    <location>
        <begin position="117"/>
        <end position="127"/>
    </location>
</feature>
<dbReference type="InterPro" id="IPR018554">
    <property type="entry name" value="FRQ"/>
</dbReference>
<feature type="region of interest" description="Disordered" evidence="2">
    <location>
        <begin position="102"/>
        <end position="127"/>
    </location>
</feature>
<dbReference type="OrthoDB" id="2536795at2759"/>
<feature type="compositionally biased region" description="Polar residues" evidence="2">
    <location>
        <begin position="370"/>
        <end position="386"/>
    </location>
</feature>
<evidence type="ECO:0000313" key="3">
    <source>
        <dbReference type="EMBL" id="RPB25488.1"/>
    </source>
</evidence>
<gene>
    <name evidence="3" type="ORF">L211DRAFT_84230</name>
</gene>
<feature type="compositionally biased region" description="Basic and acidic residues" evidence="2">
    <location>
        <begin position="863"/>
        <end position="875"/>
    </location>
</feature>
<reference evidence="3 4" key="1">
    <citation type="journal article" date="2018" name="Nat. Ecol. Evol.">
        <title>Pezizomycetes genomes reveal the molecular basis of ectomycorrhizal truffle lifestyle.</title>
        <authorList>
            <person name="Murat C."/>
            <person name="Payen T."/>
            <person name="Noel B."/>
            <person name="Kuo A."/>
            <person name="Morin E."/>
            <person name="Chen J."/>
            <person name="Kohler A."/>
            <person name="Krizsan K."/>
            <person name="Balestrini R."/>
            <person name="Da Silva C."/>
            <person name="Montanini B."/>
            <person name="Hainaut M."/>
            <person name="Levati E."/>
            <person name="Barry K.W."/>
            <person name="Belfiori B."/>
            <person name="Cichocki N."/>
            <person name="Clum A."/>
            <person name="Dockter R.B."/>
            <person name="Fauchery L."/>
            <person name="Guy J."/>
            <person name="Iotti M."/>
            <person name="Le Tacon F."/>
            <person name="Lindquist E.A."/>
            <person name="Lipzen A."/>
            <person name="Malagnac F."/>
            <person name="Mello A."/>
            <person name="Molinier V."/>
            <person name="Miyauchi S."/>
            <person name="Poulain J."/>
            <person name="Riccioni C."/>
            <person name="Rubini A."/>
            <person name="Sitrit Y."/>
            <person name="Splivallo R."/>
            <person name="Traeger S."/>
            <person name="Wang M."/>
            <person name="Zifcakova L."/>
            <person name="Wipf D."/>
            <person name="Zambonelli A."/>
            <person name="Paolocci F."/>
            <person name="Nowrousian M."/>
            <person name="Ottonello S."/>
            <person name="Baldrian P."/>
            <person name="Spatafora J.W."/>
            <person name="Henrissat B."/>
            <person name="Nagy L.G."/>
            <person name="Aury J.M."/>
            <person name="Wincker P."/>
            <person name="Grigoriev I.V."/>
            <person name="Bonfante P."/>
            <person name="Martin F.M."/>
        </authorList>
    </citation>
    <scope>NUCLEOTIDE SEQUENCE [LARGE SCALE GENOMIC DNA]</scope>
    <source>
        <strain evidence="3 4">ATCC MYA-4762</strain>
    </source>
</reference>
<dbReference type="GO" id="GO:0005634">
    <property type="term" value="C:nucleus"/>
    <property type="evidence" value="ECO:0007669"/>
    <property type="project" value="InterPro"/>
</dbReference>
<feature type="compositionally biased region" description="Low complexity" evidence="2">
    <location>
        <begin position="758"/>
        <end position="768"/>
    </location>
</feature>
<feature type="region of interest" description="Disordered" evidence="2">
    <location>
        <begin position="357"/>
        <end position="407"/>
    </location>
</feature>